<evidence type="ECO:0000313" key="2">
    <source>
        <dbReference type="EMBL" id="MBD9355796.1"/>
    </source>
</evidence>
<dbReference type="Proteomes" id="UP000652176">
    <property type="component" value="Unassembled WGS sequence"/>
</dbReference>
<name>A0ABR9CZ38_9GAMM</name>
<feature type="domain" description="YspA cpYpsA-related SLOG" evidence="1">
    <location>
        <begin position="3"/>
        <end position="60"/>
    </location>
</feature>
<dbReference type="InterPro" id="IPR019627">
    <property type="entry name" value="YAcAr"/>
</dbReference>
<accession>A0ABR9CZ38</accession>
<dbReference type="EMBL" id="JACXSS010000001">
    <property type="protein sequence ID" value="MBD9355796.1"/>
    <property type="molecule type" value="Genomic_DNA"/>
</dbReference>
<dbReference type="Pfam" id="PF10686">
    <property type="entry name" value="YAcAr"/>
    <property type="match status" value="1"/>
</dbReference>
<protein>
    <submittedName>
        <fullName evidence="2">DUF2493 domain-containing protein</fullName>
    </submittedName>
</protein>
<comment type="caution">
    <text evidence="2">The sequence shown here is derived from an EMBL/GenBank/DDBJ whole genome shotgun (WGS) entry which is preliminary data.</text>
</comment>
<keyword evidence="3" id="KW-1185">Reference proteome</keyword>
<reference evidence="2 3" key="1">
    <citation type="submission" date="2020-09" db="EMBL/GenBank/DDBJ databases">
        <title>Methylomonas albis sp. nov. and Methylomonas fluvii sp. nov.: Two cold-adapted methanotrophs from the River Elbe and an amended description of Methylovulum psychrotolerans strain Eb1.</title>
        <authorList>
            <person name="Bussmann I.K."/>
            <person name="Klings K.-W."/>
            <person name="Warnstedt J."/>
            <person name="Hoppert M."/>
            <person name="Saborowski A."/>
            <person name="Horn F."/>
            <person name="Liebner S."/>
        </authorList>
    </citation>
    <scope>NUCLEOTIDE SEQUENCE [LARGE SCALE GENOMIC DNA]</scope>
    <source>
        <strain evidence="2 3">EbA</strain>
    </source>
</reference>
<gene>
    <name evidence="2" type="ORF">IE877_07855</name>
</gene>
<proteinExistence type="predicted"/>
<evidence type="ECO:0000259" key="1">
    <source>
        <dbReference type="Pfam" id="PF10686"/>
    </source>
</evidence>
<evidence type="ECO:0000313" key="3">
    <source>
        <dbReference type="Proteomes" id="UP000652176"/>
    </source>
</evidence>
<organism evidence="2 3">
    <name type="scientific">Methylomonas albis</name>
    <dbReference type="NCBI Taxonomy" id="1854563"/>
    <lineage>
        <taxon>Bacteria</taxon>
        <taxon>Pseudomonadati</taxon>
        <taxon>Pseudomonadota</taxon>
        <taxon>Gammaproteobacteria</taxon>
        <taxon>Methylococcales</taxon>
        <taxon>Methylococcaceae</taxon>
        <taxon>Methylomonas</taxon>
    </lineage>
</organism>
<sequence>MIRVLVTGSTVWNDEDAIKRELRKLGRELVIVTGDTPGVDAVAISIASDDGLKFEAMKKNQEDYERYPKEAWKGLNERMLASGIDLVLAFHAEYNVQGKARGTIHAVELAMQSGVEVKVFTC</sequence>